<evidence type="ECO:0000313" key="8">
    <source>
        <dbReference type="EMBL" id="GMM36003.1"/>
    </source>
</evidence>
<feature type="transmembrane region" description="Helical" evidence="7">
    <location>
        <begin position="150"/>
        <end position="175"/>
    </location>
</feature>
<evidence type="ECO:0000256" key="1">
    <source>
        <dbReference type="ARBA" id="ARBA00004141"/>
    </source>
</evidence>
<gene>
    <name evidence="8" type="ORF">DASC09_033280</name>
</gene>
<name>A0AAV5QMA3_9ASCO</name>
<dbReference type="GeneID" id="90073978"/>
<dbReference type="GO" id="GO:0015093">
    <property type="term" value="F:ferrous iron transmembrane transporter activity"/>
    <property type="evidence" value="ECO:0007669"/>
    <property type="project" value="TreeGrafter"/>
</dbReference>
<keyword evidence="5 7" id="KW-1133">Transmembrane helix</keyword>
<evidence type="ECO:0000256" key="4">
    <source>
        <dbReference type="ARBA" id="ARBA00022692"/>
    </source>
</evidence>
<keyword evidence="3" id="KW-0406">Ion transport</keyword>
<keyword evidence="3" id="KW-0813">Transport</keyword>
<keyword evidence="6 7" id="KW-0472">Membrane</keyword>
<evidence type="ECO:0000256" key="7">
    <source>
        <dbReference type="SAM" id="Phobius"/>
    </source>
</evidence>
<feature type="transmembrane region" description="Helical" evidence="7">
    <location>
        <begin position="53"/>
        <end position="78"/>
    </location>
</feature>
<dbReference type="InterPro" id="IPR004923">
    <property type="entry name" value="FTR1/Fip1/EfeU"/>
</dbReference>
<feature type="transmembrane region" description="Helical" evidence="7">
    <location>
        <begin position="216"/>
        <end position="240"/>
    </location>
</feature>
<dbReference type="RefSeq" id="XP_064852999.1">
    <property type="nucleotide sequence ID" value="XM_064996927.1"/>
</dbReference>
<keyword evidence="3" id="KW-0410">Iron transport</keyword>
<comment type="caution">
    <text evidence="8">The sequence shown here is derived from an EMBL/GenBank/DDBJ whole genome shotgun (WGS) entry which is preliminary data.</text>
</comment>
<evidence type="ECO:0000256" key="3">
    <source>
        <dbReference type="ARBA" id="ARBA00022496"/>
    </source>
</evidence>
<accession>A0AAV5QMA3</accession>
<evidence type="ECO:0000256" key="6">
    <source>
        <dbReference type="ARBA" id="ARBA00023136"/>
    </source>
</evidence>
<dbReference type="Pfam" id="PF03239">
    <property type="entry name" value="FTR1"/>
    <property type="match status" value="1"/>
</dbReference>
<keyword evidence="9" id="KW-1185">Reference proteome</keyword>
<keyword evidence="3" id="KW-0408">Iron</keyword>
<dbReference type="EMBL" id="BTFZ01000011">
    <property type="protein sequence ID" value="GMM36003.1"/>
    <property type="molecule type" value="Genomic_DNA"/>
</dbReference>
<sequence>MAGKDIFNVEVFFIVFREALEAIIVCSVLLAFLQRSFSSNTDARVYKSLRKQVWLGMAAGILVCFILGGAFIGVFYTIGSDIWSKSEDLWEGIFCLIATIVISFMGIPMLRIQKMQDKWRVKLAKSLLEDPHKEKGWKRFIKIGYYTKRYVMFVLPFITCLREGLEAVVFVGGVGLTSTGSNRATGFPLPVVCGLICGIAVGYAMFYFGKSASMQVFLVFSTAVLYLISASLFSRAAWYFTNYQFNKATGGDASESGSGPGSYDVTKAVYHVNCCNPEIDNGWDIFNAILGWQNTGYYSSVICYNIYWLVMIVVLGLMWYEERFGHLPGTKDTHLRDLNPMFQLKKKFGVVSDLSEAEAEALVEKVHKVKYNENGELIVEEESQEKEVEEKSAELKQVQNVNVEAK</sequence>
<dbReference type="AlphaFoldDB" id="A0AAV5QMA3"/>
<dbReference type="PANTHER" id="PTHR31632:SF2">
    <property type="entry name" value="PLASMA MEMBRANE IRON PERMEASE"/>
    <property type="match status" value="1"/>
</dbReference>
<evidence type="ECO:0000313" key="9">
    <source>
        <dbReference type="Proteomes" id="UP001360560"/>
    </source>
</evidence>
<organism evidence="8 9">
    <name type="scientific">Saccharomycopsis crataegensis</name>
    <dbReference type="NCBI Taxonomy" id="43959"/>
    <lineage>
        <taxon>Eukaryota</taxon>
        <taxon>Fungi</taxon>
        <taxon>Dikarya</taxon>
        <taxon>Ascomycota</taxon>
        <taxon>Saccharomycotina</taxon>
        <taxon>Saccharomycetes</taxon>
        <taxon>Saccharomycopsidaceae</taxon>
        <taxon>Saccharomycopsis</taxon>
    </lineage>
</organism>
<feature type="transmembrane region" description="Helical" evidence="7">
    <location>
        <begin position="12"/>
        <end position="33"/>
    </location>
</feature>
<evidence type="ECO:0000256" key="5">
    <source>
        <dbReference type="ARBA" id="ARBA00022989"/>
    </source>
</evidence>
<comment type="similarity">
    <text evidence="2">Belongs to the oxidase-dependent Fe transporter (OFeT) (TC 9.A.10.1) family.</text>
</comment>
<dbReference type="PANTHER" id="PTHR31632">
    <property type="entry name" value="IRON TRANSPORTER FTH1"/>
    <property type="match status" value="1"/>
</dbReference>
<evidence type="ECO:0000256" key="2">
    <source>
        <dbReference type="ARBA" id="ARBA00008333"/>
    </source>
</evidence>
<reference evidence="8 9" key="1">
    <citation type="journal article" date="2023" name="Elife">
        <title>Identification of key yeast species and microbe-microbe interactions impacting larval growth of Drosophila in the wild.</title>
        <authorList>
            <person name="Mure A."/>
            <person name="Sugiura Y."/>
            <person name="Maeda R."/>
            <person name="Honda K."/>
            <person name="Sakurai N."/>
            <person name="Takahashi Y."/>
            <person name="Watada M."/>
            <person name="Katoh T."/>
            <person name="Gotoh A."/>
            <person name="Gotoh Y."/>
            <person name="Taniguchi I."/>
            <person name="Nakamura K."/>
            <person name="Hayashi T."/>
            <person name="Katayama T."/>
            <person name="Uemura T."/>
            <person name="Hattori Y."/>
        </authorList>
    </citation>
    <scope>NUCLEOTIDE SEQUENCE [LARGE SCALE GENOMIC DNA]</scope>
    <source>
        <strain evidence="8 9">SC-9</strain>
    </source>
</reference>
<protein>
    <submittedName>
        <fullName evidence="8">High-affinity iron permease</fullName>
    </submittedName>
</protein>
<comment type="subcellular location">
    <subcellularLocation>
        <location evidence="1">Membrane</location>
        <topology evidence="1">Multi-pass membrane protein</topology>
    </subcellularLocation>
</comment>
<dbReference type="GO" id="GO:0033573">
    <property type="term" value="C:high-affinity iron permease complex"/>
    <property type="evidence" value="ECO:0007669"/>
    <property type="project" value="InterPro"/>
</dbReference>
<feature type="transmembrane region" description="Helical" evidence="7">
    <location>
        <begin position="90"/>
        <end position="110"/>
    </location>
</feature>
<proteinExistence type="inferred from homology"/>
<feature type="transmembrane region" description="Helical" evidence="7">
    <location>
        <begin position="297"/>
        <end position="320"/>
    </location>
</feature>
<feature type="transmembrane region" description="Helical" evidence="7">
    <location>
        <begin position="187"/>
        <end position="209"/>
    </location>
</feature>
<dbReference type="Proteomes" id="UP001360560">
    <property type="component" value="Unassembled WGS sequence"/>
</dbReference>
<keyword evidence="4 7" id="KW-0812">Transmembrane</keyword>